<protein>
    <submittedName>
        <fullName evidence="5">Calcineurin-like phosphoesterase</fullName>
    </submittedName>
</protein>
<keyword evidence="2" id="KW-0378">Hydrolase</keyword>
<dbReference type="Proteomes" id="UP000051574">
    <property type="component" value="Unassembled WGS sequence"/>
</dbReference>
<dbReference type="GO" id="GO:0016020">
    <property type="term" value="C:membrane"/>
    <property type="evidence" value="ECO:0007669"/>
    <property type="project" value="GOC"/>
</dbReference>
<evidence type="ECO:0000256" key="3">
    <source>
        <dbReference type="ARBA" id="ARBA00023180"/>
    </source>
</evidence>
<dbReference type="SUPFAM" id="SSF56300">
    <property type="entry name" value="Metallo-dependent phosphatases"/>
    <property type="match status" value="1"/>
</dbReference>
<comment type="caution">
    <text evidence="5">The sequence shown here is derived from an EMBL/GenBank/DDBJ whole genome shotgun (WGS) entry which is preliminary data.</text>
</comment>
<proteinExistence type="inferred from homology"/>
<dbReference type="InterPro" id="IPR004843">
    <property type="entry name" value="Calcineurin-like_PHP"/>
</dbReference>
<dbReference type="CDD" id="cd00842">
    <property type="entry name" value="MPP_ASMase"/>
    <property type="match status" value="1"/>
</dbReference>
<dbReference type="InterPro" id="IPR029052">
    <property type="entry name" value="Metallo-depent_PP-like"/>
</dbReference>
<dbReference type="GO" id="GO:0006685">
    <property type="term" value="P:sphingomyelin catabolic process"/>
    <property type="evidence" value="ECO:0007669"/>
    <property type="project" value="TreeGrafter"/>
</dbReference>
<dbReference type="GO" id="GO:0046513">
    <property type="term" value="P:ceramide biosynthetic process"/>
    <property type="evidence" value="ECO:0007669"/>
    <property type="project" value="TreeGrafter"/>
</dbReference>
<keyword evidence="6" id="KW-1185">Reference proteome</keyword>
<dbReference type="PANTHER" id="PTHR10340">
    <property type="entry name" value="SPHINGOMYELIN PHOSPHODIESTERASE"/>
    <property type="match status" value="1"/>
</dbReference>
<name>A0A0T6B495_9SCAR</name>
<feature type="non-terminal residue" evidence="5">
    <location>
        <position position="350"/>
    </location>
</feature>
<reference evidence="5 6" key="1">
    <citation type="submission" date="2015-09" db="EMBL/GenBank/DDBJ databases">
        <title>Draft genome of the scarab beetle Oryctes borbonicus.</title>
        <authorList>
            <person name="Meyer J.M."/>
            <person name="Markov G.V."/>
            <person name="Baskaran P."/>
            <person name="Herrmann M."/>
            <person name="Sommer R.J."/>
            <person name="Roedelsperger C."/>
        </authorList>
    </citation>
    <scope>NUCLEOTIDE SEQUENCE [LARGE SCALE GENOMIC DNA]</scope>
    <source>
        <strain evidence="5">OB123</strain>
        <tissue evidence="5">Whole animal</tissue>
    </source>
</reference>
<dbReference type="Pfam" id="PF00149">
    <property type="entry name" value="Metallophos"/>
    <property type="match status" value="1"/>
</dbReference>
<evidence type="ECO:0000256" key="2">
    <source>
        <dbReference type="ARBA" id="ARBA00022801"/>
    </source>
</evidence>
<dbReference type="PANTHER" id="PTHR10340:SF29">
    <property type="entry name" value="SPHINGOMYELIN PHOSPHODIESTERASE"/>
    <property type="match status" value="1"/>
</dbReference>
<dbReference type="InterPro" id="IPR041805">
    <property type="entry name" value="ASMase/PPN1_MPP"/>
</dbReference>
<evidence type="ECO:0000313" key="6">
    <source>
        <dbReference type="Proteomes" id="UP000051574"/>
    </source>
</evidence>
<dbReference type="GO" id="GO:0005764">
    <property type="term" value="C:lysosome"/>
    <property type="evidence" value="ECO:0007669"/>
    <property type="project" value="TreeGrafter"/>
</dbReference>
<evidence type="ECO:0000256" key="1">
    <source>
        <dbReference type="ARBA" id="ARBA00008234"/>
    </source>
</evidence>
<sequence length="350" mass="39615">PGSLAACGLPVCCTANTVPTNPEDAAGFWGDYRDCDSPLHAIDDALDHIATQHRDLDFVYYTGDIINHRGWGTSFSSNTEDMTLILDRLDAAFPNVPVYPALGNHEPHPLNVFAPLEIQDEAFSTQWLFDLSAQLWERWLDEDALATVRRGGYYTILARPGFRIVVLNSNVAYTMNWWLIYDDVDPYGQLQWLADTLYKAEQNGEKVHILSHVPSSDSTCYAVWSREYRRVLERFAGTVTGAFNGHSHVDELILYHSIENPTQPISVAWNGGSLTTFSDKNPNYKLFLVDPESFEVVDYDVWAYNITYVNLTPDIPPNWFRLYSFKEAYGLSGAAPEDVRQLAINMAKDR</sequence>
<dbReference type="OrthoDB" id="282973at2759"/>
<keyword evidence="3" id="KW-0325">Glycoprotein</keyword>
<dbReference type="EMBL" id="LJIG01009848">
    <property type="protein sequence ID" value="KRT82259.1"/>
    <property type="molecule type" value="Genomic_DNA"/>
</dbReference>
<evidence type="ECO:0000313" key="5">
    <source>
        <dbReference type="EMBL" id="KRT82259.1"/>
    </source>
</evidence>
<dbReference type="GO" id="GO:0061750">
    <property type="term" value="F:acid sphingomyelin phosphodiesterase activity"/>
    <property type="evidence" value="ECO:0007669"/>
    <property type="project" value="TreeGrafter"/>
</dbReference>
<dbReference type="Gene3D" id="3.60.21.10">
    <property type="match status" value="2"/>
</dbReference>
<dbReference type="GO" id="GO:0005615">
    <property type="term" value="C:extracellular space"/>
    <property type="evidence" value="ECO:0007669"/>
    <property type="project" value="TreeGrafter"/>
</dbReference>
<evidence type="ECO:0000259" key="4">
    <source>
        <dbReference type="Pfam" id="PF00149"/>
    </source>
</evidence>
<organism evidence="5 6">
    <name type="scientific">Oryctes borbonicus</name>
    <dbReference type="NCBI Taxonomy" id="1629725"/>
    <lineage>
        <taxon>Eukaryota</taxon>
        <taxon>Metazoa</taxon>
        <taxon>Ecdysozoa</taxon>
        <taxon>Arthropoda</taxon>
        <taxon>Hexapoda</taxon>
        <taxon>Insecta</taxon>
        <taxon>Pterygota</taxon>
        <taxon>Neoptera</taxon>
        <taxon>Endopterygota</taxon>
        <taxon>Coleoptera</taxon>
        <taxon>Polyphaga</taxon>
        <taxon>Scarabaeiformia</taxon>
        <taxon>Scarabaeidae</taxon>
        <taxon>Dynastinae</taxon>
        <taxon>Oryctes</taxon>
    </lineage>
</organism>
<comment type="similarity">
    <text evidence="1">Belongs to the acid sphingomyelinase family.</text>
</comment>
<dbReference type="AlphaFoldDB" id="A0A0T6B495"/>
<feature type="non-terminal residue" evidence="5">
    <location>
        <position position="1"/>
    </location>
</feature>
<gene>
    <name evidence="5" type="ORF">AMK59_4322</name>
</gene>
<accession>A0A0T6B495</accession>
<feature type="domain" description="Calcineurin-like phosphoesterase" evidence="4">
    <location>
        <begin position="38"/>
        <end position="249"/>
    </location>
</feature>